<protein>
    <submittedName>
        <fullName evidence="1">Uncharacterized protein</fullName>
    </submittedName>
</protein>
<evidence type="ECO:0000313" key="2">
    <source>
        <dbReference type="Proteomes" id="UP000251960"/>
    </source>
</evidence>
<gene>
    <name evidence="1" type="ORF">Zm00014a_031832</name>
</gene>
<proteinExistence type="predicted"/>
<comment type="caution">
    <text evidence="1">The sequence shown here is derived from an EMBL/GenBank/DDBJ whole genome shotgun (WGS) entry which is preliminary data.</text>
</comment>
<dbReference type="EMBL" id="NCVQ01000006">
    <property type="protein sequence ID" value="PWZ23078.1"/>
    <property type="molecule type" value="Genomic_DNA"/>
</dbReference>
<name>A0A3L6EQZ3_MAIZE</name>
<sequence>MAQLIFNFFTNLSRSSAKQLASAAAYQFSCFSEYTKSSQQAEATFHQLIR</sequence>
<dbReference type="AlphaFoldDB" id="A0A3L6EQZ3"/>
<accession>A0A3L6EQZ3</accession>
<organism evidence="1 2">
    <name type="scientific">Zea mays</name>
    <name type="common">Maize</name>
    <dbReference type="NCBI Taxonomy" id="4577"/>
    <lineage>
        <taxon>Eukaryota</taxon>
        <taxon>Viridiplantae</taxon>
        <taxon>Streptophyta</taxon>
        <taxon>Embryophyta</taxon>
        <taxon>Tracheophyta</taxon>
        <taxon>Spermatophyta</taxon>
        <taxon>Magnoliopsida</taxon>
        <taxon>Liliopsida</taxon>
        <taxon>Poales</taxon>
        <taxon>Poaceae</taxon>
        <taxon>PACMAD clade</taxon>
        <taxon>Panicoideae</taxon>
        <taxon>Andropogonodae</taxon>
        <taxon>Andropogoneae</taxon>
        <taxon>Tripsacinae</taxon>
        <taxon>Zea</taxon>
    </lineage>
</organism>
<reference evidence="1 2" key="1">
    <citation type="journal article" date="2018" name="Nat. Genet.">
        <title>Extensive intraspecific gene order and gene structural variations between Mo17 and other maize genomes.</title>
        <authorList>
            <person name="Sun S."/>
            <person name="Zhou Y."/>
            <person name="Chen J."/>
            <person name="Shi J."/>
            <person name="Zhao H."/>
            <person name="Zhao H."/>
            <person name="Song W."/>
            <person name="Zhang M."/>
            <person name="Cui Y."/>
            <person name="Dong X."/>
            <person name="Liu H."/>
            <person name="Ma X."/>
            <person name="Jiao Y."/>
            <person name="Wang B."/>
            <person name="Wei X."/>
            <person name="Stein J.C."/>
            <person name="Glaubitz J.C."/>
            <person name="Lu F."/>
            <person name="Yu G."/>
            <person name="Liang C."/>
            <person name="Fengler K."/>
            <person name="Li B."/>
            <person name="Rafalski A."/>
            <person name="Schnable P.S."/>
            <person name="Ware D.H."/>
            <person name="Buckler E.S."/>
            <person name="Lai J."/>
        </authorList>
    </citation>
    <scope>NUCLEOTIDE SEQUENCE [LARGE SCALE GENOMIC DNA]</scope>
    <source>
        <strain evidence="2">cv. Missouri 17</strain>
        <tissue evidence="1">Seedling</tissue>
    </source>
</reference>
<dbReference type="Proteomes" id="UP000251960">
    <property type="component" value="Chromosome 5"/>
</dbReference>
<evidence type="ECO:0000313" key="1">
    <source>
        <dbReference type="EMBL" id="PWZ23078.1"/>
    </source>
</evidence>